<keyword evidence="2" id="KW-0472">Membrane</keyword>
<feature type="transmembrane region" description="Helical" evidence="2">
    <location>
        <begin position="20"/>
        <end position="41"/>
    </location>
</feature>
<keyword evidence="2" id="KW-1133">Transmembrane helix</keyword>
<reference evidence="3 4" key="1">
    <citation type="submission" date="2015-11" db="EMBL/GenBank/DDBJ databases">
        <title>Genomes and virulence difference between two physiological races of Phytophthora nicotianae.</title>
        <authorList>
            <person name="Liu H."/>
            <person name="Ma X."/>
            <person name="Yu H."/>
            <person name="Fang D."/>
            <person name="Li Y."/>
            <person name="Wang X."/>
            <person name="Wang W."/>
            <person name="Dong Y."/>
            <person name="Xiao B."/>
        </authorList>
    </citation>
    <scope>NUCLEOTIDE SEQUENCE [LARGE SCALE GENOMIC DNA]</scope>
    <source>
        <strain evidence="4">race 1</strain>
    </source>
</reference>
<feature type="region of interest" description="Disordered" evidence="1">
    <location>
        <begin position="61"/>
        <end position="91"/>
    </location>
</feature>
<sequence>MEDDSGRLHLDHASLYDGPYGPIRAAMAYATSPLAMFYFFLPKELWRKIAEETNRYRLESIHEIAEDSESEDDSGSSSTDEEDPHLSDGELELVYDDCAEQEEVL</sequence>
<evidence type="ECO:0000256" key="1">
    <source>
        <dbReference type="SAM" id="MobiDB-lite"/>
    </source>
</evidence>
<dbReference type="AlphaFoldDB" id="A0A0W8DAP0"/>
<organism evidence="3 4">
    <name type="scientific">Phytophthora nicotianae</name>
    <name type="common">Potato buckeye rot agent</name>
    <name type="synonym">Phytophthora parasitica</name>
    <dbReference type="NCBI Taxonomy" id="4792"/>
    <lineage>
        <taxon>Eukaryota</taxon>
        <taxon>Sar</taxon>
        <taxon>Stramenopiles</taxon>
        <taxon>Oomycota</taxon>
        <taxon>Peronosporomycetes</taxon>
        <taxon>Peronosporales</taxon>
        <taxon>Peronosporaceae</taxon>
        <taxon>Phytophthora</taxon>
    </lineage>
</organism>
<dbReference type="Proteomes" id="UP000054636">
    <property type="component" value="Unassembled WGS sequence"/>
</dbReference>
<feature type="compositionally biased region" description="Acidic residues" evidence="1">
    <location>
        <begin position="66"/>
        <end position="91"/>
    </location>
</feature>
<gene>
    <name evidence="3" type="ORF">AM588_10007619</name>
</gene>
<evidence type="ECO:0000256" key="2">
    <source>
        <dbReference type="SAM" id="Phobius"/>
    </source>
</evidence>
<dbReference type="EMBL" id="LNFP01000395">
    <property type="protein sequence ID" value="KUF93333.1"/>
    <property type="molecule type" value="Genomic_DNA"/>
</dbReference>
<proteinExistence type="predicted"/>
<protein>
    <submittedName>
        <fullName evidence="3">Uncharacterized protein</fullName>
    </submittedName>
</protein>
<comment type="caution">
    <text evidence="3">The sequence shown here is derived from an EMBL/GenBank/DDBJ whole genome shotgun (WGS) entry which is preliminary data.</text>
</comment>
<name>A0A0W8DAP0_PHYNI</name>
<evidence type="ECO:0000313" key="4">
    <source>
        <dbReference type="Proteomes" id="UP000054636"/>
    </source>
</evidence>
<accession>A0A0W8DAP0</accession>
<keyword evidence="2" id="KW-0812">Transmembrane</keyword>
<evidence type="ECO:0000313" key="3">
    <source>
        <dbReference type="EMBL" id="KUF93333.1"/>
    </source>
</evidence>